<accession>A0A837D666</accession>
<dbReference type="SUPFAM" id="SSF47336">
    <property type="entry name" value="ACP-like"/>
    <property type="match status" value="1"/>
</dbReference>
<comment type="caution">
    <text evidence="4">The sequence shown here is derived from an EMBL/GenBank/DDBJ whole genome shotgun (WGS) entry which is preliminary data.</text>
</comment>
<protein>
    <submittedName>
        <fullName evidence="4">Phosphopantetheine-containing protein</fullName>
    </submittedName>
</protein>
<dbReference type="Proteomes" id="UP000030848">
    <property type="component" value="Unassembled WGS sequence"/>
</dbReference>
<dbReference type="GO" id="GO:0031177">
    <property type="term" value="F:phosphopantetheine binding"/>
    <property type="evidence" value="ECO:0007669"/>
    <property type="project" value="InterPro"/>
</dbReference>
<dbReference type="Pfam" id="PF00550">
    <property type="entry name" value="PP-binding"/>
    <property type="match status" value="1"/>
</dbReference>
<organism evidence="4 5">
    <name type="scientific">Saccharomonospora viridis</name>
    <dbReference type="NCBI Taxonomy" id="1852"/>
    <lineage>
        <taxon>Bacteria</taxon>
        <taxon>Bacillati</taxon>
        <taxon>Actinomycetota</taxon>
        <taxon>Actinomycetes</taxon>
        <taxon>Pseudonocardiales</taxon>
        <taxon>Pseudonocardiaceae</taxon>
        <taxon>Saccharomonospora</taxon>
    </lineage>
</organism>
<feature type="domain" description="Carrier" evidence="3">
    <location>
        <begin position="3"/>
        <end position="81"/>
    </location>
</feature>
<sequence>MKSVTVEQIQSIITTKLEQLLMVDPGYIDLDTPVSVYGADSLMRAALVDEVESQLGLAVPASEFHDNPTVRDIAQHLHEAITGN</sequence>
<dbReference type="AlphaFoldDB" id="A0A837D666"/>
<keyword evidence="2" id="KW-0597">Phosphoprotein</keyword>
<dbReference type="RefSeq" id="WP_015786091.1">
    <property type="nucleotide sequence ID" value="NZ_CALJZO010000116.1"/>
</dbReference>
<dbReference type="InterPro" id="IPR036736">
    <property type="entry name" value="ACP-like_sf"/>
</dbReference>
<dbReference type="SMART" id="SM00823">
    <property type="entry name" value="PKS_PP"/>
    <property type="match status" value="1"/>
</dbReference>
<keyword evidence="1" id="KW-0596">Phosphopantetheine</keyword>
<evidence type="ECO:0000256" key="1">
    <source>
        <dbReference type="ARBA" id="ARBA00022450"/>
    </source>
</evidence>
<evidence type="ECO:0000259" key="3">
    <source>
        <dbReference type="PROSITE" id="PS50075"/>
    </source>
</evidence>
<proteinExistence type="predicted"/>
<evidence type="ECO:0000256" key="2">
    <source>
        <dbReference type="ARBA" id="ARBA00022553"/>
    </source>
</evidence>
<evidence type="ECO:0000313" key="5">
    <source>
        <dbReference type="Proteomes" id="UP000030848"/>
    </source>
</evidence>
<evidence type="ECO:0000313" key="4">
    <source>
        <dbReference type="EMBL" id="KHF42952.1"/>
    </source>
</evidence>
<dbReference type="OrthoDB" id="6637748at2"/>
<dbReference type="InterPro" id="IPR020806">
    <property type="entry name" value="PKS_PP-bd"/>
</dbReference>
<dbReference type="Gene3D" id="1.10.1200.10">
    <property type="entry name" value="ACP-like"/>
    <property type="match status" value="1"/>
</dbReference>
<dbReference type="PROSITE" id="PS50075">
    <property type="entry name" value="CARRIER"/>
    <property type="match status" value="1"/>
</dbReference>
<dbReference type="EMBL" id="JRZE01000006">
    <property type="protein sequence ID" value="KHF42952.1"/>
    <property type="molecule type" value="Genomic_DNA"/>
</dbReference>
<gene>
    <name evidence="4" type="ORF">MINT15_31540</name>
</gene>
<name>A0A837D666_9PSEU</name>
<reference evidence="4 5" key="1">
    <citation type="submission" date="2014-10" db="EMBL/GenBank/DDBJ databases">
        <title>Genome sequence of Micropolyspora internatus JCM3315.</title>
        <authorList>
            <person name="Shin S.-K."/>
            <person name="Yi H."/>
        </authorList>
    </citation>
    <scope>NUCLEOTIDE SEQUENCE [LARGE SCALE GENOMIC DNA]</scope>
    <source>
        <strain evidence="4 5">JCM 3315</strain>
    </source>
</reference>
<dbReference type="SMART" id="SM01294">
    <property type="entry name" value="PKS_PP_betabranch"/>
    <property type="match status" value="1"/>
</dbReference>
<dbReference type="InterPro" id="IPR009081">
    <property type="entry name" value="PP-bd_ACP"/>
</dbReference>